<name>A0A7J5DT90_NOCSI</name>
<reference evidence="1 2" key="1">
    <citation type="submission" date="2019-09" db="EMBL/GenBank/DDBJ databases">
        <title>Pimelobacter sp. isolated from Paulinella.</title>
        <authorList>
            <person name="Jeong S.E."/>
        </authorList>
    </citation>
    <scope>NUCLEOTIDE SEQUENCE [LARGE SCALE GENOMIC DNA]</scope>
    <source>
        <strain evidence="1 2">Pch-N</strain>
    </source>
</reference>
<dbReference type="RefSeq" id="WP_151582039.1">
    <property type="nucleotide sequence ID" value="NZ_WBVM01000003.1"/>
</dbReference>
<dbReference type="EMBL" id="WBVM01000003">
    <property type="protein sequence ID" value="KAB2808359.1"/>
    <property type="molecule type" value="Genomic_DNA"/>
</dbReference>
<comment type="caution">
    <text evidence="1">The sequence shown here is derived from an EMBL/GenBank/DDBJ whole genome shotgun (WGS) entry which is preliminary data.</text>
</comment>
<dbReference type="Proteomes" id="UP000449906">
    <property type="component" value="Unassembled WGS sequence"/>
</dbReference>
<organism evidence="1 2">
    <name type="scientific">Nocardioides simplex</name>
    <name type="common">Arthrobacter simplex</name>
    <dbReference type="NCBI Taxonomy" id="2045"/>
    <lineage>
        <taxon>Bacteria</taxon>
        <taxon>Bacillati</taxon>
        <taxon>Actinomycetota</taxon>
        <taxon>Actinomycetes</taxon>
        <taxon>Propionibacteriales</taxon>
        <taxon>Nocardioidaceae</taxon>
        <taxon>Pimelobacter</taxon>
    </lineage>
</organism>
<dbReference type="AlphaFoldDB" id="A0A7J5DT90"/>
<evidence type="ECO:0000313" key="2">
    <source>
        <dbReference type="Proteomes" id="UP000449906"/>
    </source>
</evidence>
<protein>
    <submittedName>
        <fullName evidence="1">Uncharacterized protein</fullName>
    </submittedName>
</protein>
<evidence type="ECO:0000313" key="1">
    <source>
        <dbReference type="EMBL" id="KAB2808359.1"/>
    </source>
</evidence>
<gene>
    <name evidence="1" type="ORF">F9L07_22865</name>
</gene>
<accession>A0A7J5DT90</accession>
<proteinExistence type="predicted"/>
<sequence length="126" mass="14121">MAKPRTITPRRHLEHPDLFGRPGNHTWLQPTTPEEYAGLRAAELQHHFGLALVSRLTELGESKSWLEEQAGLATGRLSKLLRGHAQLTFRDVAAIEGVVGPILARLEVARQSMDDPGLRERFSREP</sequence>